<evidence type="ECO:0000256" key="2">
    <source>
        <dbReference type="ARBA" id="ARBA00023125"/>
    </source>
</evidence>
<dbReference type="Pfam" id="PF12625">
    <property type="entry name" value="Arabinose_bd"/>
    <property type="match status" value="1"/>
</dbReference>
<accession>A0ABX7MRK7</accession>
<dbReference type="InterPro" id="IPR020449">
    <property type="entry name" value="Tscrpt_reg_AraC-type_HTH"/>
</dbReference>
<organism evidence="6 7">
    <name type="scientific">Marinobacter salinisoli</name>
    <dbReference type="NCBI Taxonomy" id="2769486"/>
    <lineage>
        <taxon>Bacteria</taxon>
        <taxon>Pseudomonadati</taxon>
        <taxon>Pseudomonadota</taxon>
        <taxon>Gammaproteobacteria</taxon>
        <taxon>Pseudomonadales</taxon>
        <taxon>Marinobacteraceae</taxon>
        <taxon>Marinobacter</taxon>
    </lineage>
</organism>
<feature type="region of interest" description="Disordered" evidence="4">
    <location>
        <begin position="326"/>
        <end position="363"/>
    </location>
</feature>
<evidence type="ECO:0000256" key="4">
    <source>
        <dbReference type="SAM" id="MobiDB-lite"/>
    </source>
</evidence>
<dbReference type="Gene3D" id="1.10.10.60">
    <property type="entry name" value="Homeodomain-like"/>
    <property type="match status" value="1"/>
</dbReference>
<feature type="domain" description="HTH araC/xylS-type" evidence="5">
    <location>
        <begin position="238"/>
        <end position="335"/>
    </location>
</feature>
<reference evidence="6 7" key="1">
    <citation type="submission" date="2021-03" db="EMBL/GenBank/DDBJ databases">
        <title>Genome sequencing of Marinobacter sp. LPB0319.</title>
        <authorList>
            <person name="Kim J."/>
        </authorList>
    </citation>
    <scope>NUCLEOTIDE SEQUENCE [LARGE SCALE GENOMIC DNA]</scope>
    <source>
        <strain evidence="6 7">LPB0319</strain>
    </source>
</reference>
<evidence type="ECO:0000256" key="1">
    <source>
        <dbReference type="ARBA" id="ARBA00023015"/>
    </source>
</evidence>
<dbReference type="InterPro" id="IPR018060">
    <property type="entry name" value="HTH_AraC"/>
</dbReference>
<dbReference type="PROSITE" id="PS01124">
    <property type="entry name" value="HTH_ARAC_FAMILY_2"/>
    <property type="match status" value="1"/>
</dbReference>
<feature type="compositionally biased region" description="Basic and acidic residues" evidence="4">
    <location>
        <begin position="344"/>
        <end position="363"/>
    </location>
</feature>
<dbReference type="PANTHER" id="PTHR47894">
    <property type="entry name" value="HTH-TYPE TRANSCRIPTIONAL REGULATOR GADX"/>
    <property type="match status" value="1"/>
</dbReference>
<keyword evidence="7" id="KW-1185">Reference proteome</keyword>
<dbReference type="SMART" id="SM00342">
    <property type="entry name" value="HTH_ARAC"/>
    <property type="match status" value="1"/>
</dbReference>
<evidence type="ECO:0000256" key="3">
    <source>
        <dbReference type="ARBA" id="ARBA00023163"/>
    </source>
</evidence>
<dbReference type="PROSITE" id="PS00041">
    <property type="entry name" value="HTH_ARAC_FAMILY_1"/>
    <property type="match status" value="1"/>
</dbReference>
<protein>
    <submittedName>
        <fullName evidence="6">AraC family transcriptional regulator ligand-binding domain-containing protein</fullName>
    </submittedName>
</protein>
<feature type="compositionally biased region" description="Polar residues" evidence="4">
    <location>
        <begin position="326"/>
        <end position="340"/>
    </location>
</feature>
<dbReference type="EMBL" id="CP071247">
    <property type="protein sequence ID" value="QSP94759.1"/>
    <property type="molecule type" value="Genomic_DNA"/>
</dbReference>
<name>A0ABX7MRK7_9GAMM</name>
<dbReference type="InterPro" id="IPR018062">
    <property type="entry name" value="HTH_AraC-typ_CS"/>
</dbReference>
<dbReference type="PANTHER" id="PTHR47894:SF1">
    <property type="entry name" value="HTH-TYPE TRANSCRIPTIONAL REGULATOR VQSM"/>
    <property type="match status" value="1"/>
</dbReference>
<dbReference type="Pfam" id="PF12833">
    <property type="entry name" value="HTH_18"/>
    <property type="match status" value="1"/>
</dbReference>
<evidence type="ECO:0000313" key="7">
    <source>
        <dbReference type="Proteomes" id="UP000663555"/>
    </source>
</evidence>
<sequence>MTSNAPHIATAARYIHILCQQLTTDQLTTEALLAGTGLRQDELLTPDGWIDHQTLDQFLANVENLADEPLPGVRLGHHLNVSAHGAAGYAGLTAGNAGQAIEVAIRFFPLITSLAWLGLEHRGERSDLRITPAPGISERTERFVVHTLLASFDVMGSFLVGNLDLRASLAFAEDPALSERLGAAIDNIAFNQPEHRLSLPREKLEIPFALADQAAHSRALAQCNAELEQLARHQGLAGKVMERLQHCGQRLLNQDAIAADLGMSSRTLHRRLLKDGTSFRELLLREKMDRARHYLTHDQLSVTETAYRLGYQDSANFTRAFRQATGLTPTQYAKSGQPGTEPSAPERRPGTGQRARESSPRNT</sequence>
<dbReference type="PRINTS" id="PR00032">
    <property type="entry name" value="HTHARAC"/>
</dbReference>
<gene>
    <name evidence="6" type="ORF">LPB19_16565</name>
</gene>
<keyword evidence="1" id="KW-0805">Transcription regulation</keyword>
<keyword evidence="3" id="KW-0804">Transcription</keyword>
<evidence type="ECO:0000259" key="5">
    <source>
        <dbReference type="PROSITE" id="PS01124"/>
    </source>
</evidence>
<proteinExistence type="predicted"/>
<dbReference type="RefSeq" id="WP_206643978.1">
    <property type="nucleotide sequence ID" value="NZ_CP071247.1"/>
</dbReference>
<dbReference type="InterPro" id="IPR032687">
    <property type="entry name" value="AraC-type_N"/>
</dbReference>
<dbReference type="SUPFAM" id="SSF46689">
    <property type="entry name" value="Homeodomain-like"/>
    <property type="match status" value="1"/>
</dbReference>
<dbReference type="Proteomes" id="UP000663555">
    <property type="component" value="Chromosome"/>
</dbReference>
<dbReference type="InterPro" id="IPR009057">
    <property type="entry name" value="Homeodomain-like_sf"/>
</dbReference>
<evidence type="ECO:0000313" key="6">
    <source>
        <dbReference type="EMBL" id="QSP94759.1"/>
    </source>
</evidence>
<keyword evidence="2" id="KW-0238">DNA-binding</keyword>